<evidence type="ECO:0000313" key="3">
    <source>
        <dbReference type="Proteomes" id="UP000547510"/>
    </source>
</evidence>
<dbReference type="Gene3D" id="3.40.190.10">
    <property type="entry name" value="Periplasmic binding protein-like II"/>
    <property type="match status" value="2"/>
</dbReference>
<sequence length="68" mass="7261">MLEHVAAGAAVCISPRSMASYYPRPDLVWRPITDIPPLRIALARPASSTNPLVADFAEVVGELSEVDG</sequence>
<dbReference type="AlphaFoldDB" id="A0A841CPR7"/>
<protein>
    <submittedName>
        <fullName evidence="2">DNA-binding transcriptional LysR family regulator</fullName>
    </submittedName>
</protein>
<feature type="domain" description="LysR substrate-binding" evidence="1">
    <location>
        <begin position="1"/>
        <end position="62"/>
    </location>
</feature>
<dbReference type="GO" id="GO:0003677">
    <property type="term" value="F:DNA binding"/>
    <property type="evidence" value="ECO:0007669"/>
    <property type="project" value="UniProtKB-KW"/>
</dbReference>
<comment type="caution">
    <text evidence="2">The sequence shown here is derived from an EMBL/GenBank/DDBJ whole genome shotgun (WGS) entry which is preliminary data.</text>
</comment>
<gene>
    <name evidence="2" type="ORF">FHS29_004081</name>
</gene>
<dbReference type="EMBL" id="JACHJN010000006">
    <property type="protein sequence ID" value="MBB5957486.1"/>
    <property type="molecule type" value="Genomic_DNA"/>
</dbReference>
<organism evidence="2 3">
    <name type="scientific">Saccharothrix tamanrassetensis</name>
    <dbReference type="NCBI Taxonomy" id="1051531"/>
    <lineage>
        <taxon>Bacteria</taxon>
        <taxon>Bacillati</taxon>
        <taxon>Actinomycetota</taxon>
        <taxon>Actinomycetes</taxon>
        <taxon>Pseudonocardiales</taxon>
        <taxon>Pseudonocardiaceae</taxon>
        <taxon>Saccharothrix</taxon>
    </lineage>
</organism>
<keyword evidence="3" id="KW-1185">Reference proteome</keyword>
<dbReference type="SUPFAM" id="SSF53850">
    <property type="entry name" value="Periplasmic binding protein-like II"/>
    <property type="match status" value="1"/>
</dbReference>
<evidence type="ECO:0000313" key="2">
    <source>
        <dbReference type="EMBL" id="MBB5957486.1"/>
    </source>
</evidence>
<name>A0A841CPR7_9PSEU</name>
<dbReference type="RefSeq" id="WP_184692624.1">
    <property type="nucleotide sequence ID" value="NZ_JACHJN010000006.1"/>
</dbReference>
<reference evidence="2 3" key="1">
    <citation type="submission" date="2020-08" db="EMBL/GenBank/DDBJ databases">
        <title>Genomic Encyclopedia of Type Strains, Phase III (KMG-III): the genomes of soil and plant-associated and newly described type strains.</title>
        <authorList>
            <person name="Whitman W."/>
        </authorList>
    </citation>
    <scope>NUCLEOTIDE SEQUENCE [LARGE SCALE GENOMIC DNA]</scope>
    <source>
        <strain evidence="2 3">CECT 8640</strain>
    </source>
</reference>
<dbReference type="InterPro" id="IPR005119">
    <property type="entry name" value="LysR_subst-bd"/>
</dbReference>
<keyword evidence="2" id="KW-0238">DNA-binding</keyword>
<proteinExistence type="predicted"/>
<dbReference type="Proteomes" id="UP000547510">
    <property type="component" value="Unassembled WGS sequence"/>
</dbReference>
<accession>A0A841CPR7</accession>
<dbReference type="Pfam" id="PF03466">
    <property type="entry name" value="LysR_substrate"/>
    <property type="match status" value="1"/>
</dbReference>
<evidence type="ECO:0000259" key="1">
    <source>
        <dbReference type="Pfam" id="PF03466"/>
    </source>
</evidence>